<dbReference type="AlphaFoldDB" id="A0A538SVV4"/>
<dbReference type="GO" id="GO:0006213">
    <property type="term" value="P:pyrimidine nucleoside metabolic process"/>
    <property type="evidence" value="ECO:0007669"/>
    <property type="project" value="InterPro"/>
</dbReference>
<dbReference type="SUPFAM" id="SSF52418">
    <property type="entry name" value="Nucleoside phosphorylase/phosphoribosyltransferase catalytic domain"/>
    <property type="match status" value="1"/>
</dbReference>
<dbReference type="GO" id="GO:0004645">
    <property type="term" value="F:1,4-alpha-oligoglucan phosphorylase activity"/>
    <property type="evidence" value="ECO:0007669"/>
    <property type="project" value="InterPro"/>
</dbReference>
<protein>
    <submittedName>
        <fullName evidence="6">Thymidine phosphorylase</fullName>
        <ecNumber evidence="6">2.4.2.4</ecNumber>
    </submittedName>
</protein>
<dbReference type="PANTHER" id="PTHR10515">
    <property type="entry name" value="THYMIDINE PHOSPHORYLASE"/>
    <property type="match status" value="1"/>
</dbReference>
<dbReference type="SUPFAM" id="SSF47648">
    <property type="entry name" value="Nucleoside phosphorylase/phosphoribosyltransferase N-terminal domain"/>
    <property type="match status" value="1"/>
</dbReference>
<dbReference type="PANTHER" id="PTHR10515:SF0">
    <property type="entry name" value="THYMIDINE PHOSPHORYLASE"/>
    <property type="match status" value="1"/>
</dbReference>
<feature type="domain" description="Pyrimidine nucleoside phosphorylase C-terminal" evidence="5">
    <location>
        <begin position="343"/>
        <end position="415"/>
    </location>
</feature>
<sequence>MRDVIRAKRDGGALSRETIGRWIRGVADGSIPDYESAALLMAITIRGMDRGETAALTDAMLHSGRVLEWNGIGRPTVDKHSTGGVGDKISIALAPWVAACGAAVPMIVGRGLGHTGGTRDKLEAIPGFRTGLSADEFSAQVRRIGVVIAGQSGELAPADGKLYALRDVTATVESRPLIVASIMSKKLAAGASGIVFDVKCGRGAIMETPEAAKGLAQELVGVARELGRKARAIITAMDQPLGLAIGNASETAEALTILRGEGPPDVTELSRILGAAMLVLGGVAREVHDALARMDRALDSGSAVQRAEAMIQTQGGDPRVTVNPSILPRAPVETQVRADRAGFVGGIDSRALGLLLVAMGGGRELMEDRIDHGVGIRLLRKAGDQVAAGETLAILEARRDAPDWAERAGGSYQIAEEPPSLQPLVIEDLGR</sequence>
<evidence type="ECO:0000256" key="4">
    <source>
        <dbReference type="ARBA" id="ARBA00022679"/>
    </source>
</evidence>
<dbReference type="Gene3D" id="3.40.1030.10">
    <property type="entry name" value="Nucleoside phosphorylase/phosphoribosyltransferase catalytic domain"/>
    <property type="match status" value="1"/>
</dbReference>
<dbReference type="Proteomes" id="UP000319829">
    <property type="component" value="Unassembled WGS sequence"/>
</dbReference>
<dbReference type="PIRSF" id="PIRSF000478">
    <property type="entry name" value="TP_PyNP"/>
    <property type="match status" value="1"/>
</dbReference>
<comment type="similarity">
    <text evidence="1">Belongs to the thymidine/pyrimidine-nucleoside phosphorylase family.</text>
</comment>
<dbReference type="Pfam" id="PF02885">
    <property type="entry name" value="Glycos_trans_3N"/>
    <property type="match status" value="1"/>
</dbReference>
<dbReference type="InterPro" id="IPR036320">
    <property type="entry name" value="Glycosyl_Trfase_fam3_N_dom_sf"/>
</dbReference>
<dbReference type="Gene3D" id="1.20.970.10">
    <property type="entry name" value="Transferase, Pyrimidine Nucleoside Phosphorylase, Chain C"/>
    <property type="match status" value="1"/>
</dbReference>
<dbReference type="EC" id="2.4.2.4" evidence="6"/>
<evidence type="ECO:0000313" key="7">
    <source>
        <dbReference type="Proteomes" id="UP000319829"/>
    </source>
</evidence>
<keyword evidence="3 6" id="KW-0328">Glycosyltransferase</keyword>
<dbReference type="Gene3D" id="3.90.1170.30">
    <property type="entry name" value="Pyrimidine nucleoside phosphorylase-like, C-terminal domain"/>
    <property type="match status" value="1"/>
</dbReference>
<dbReference type="InterPro" id="IPR017459">
    <property type="entry name" value="Glycosyl_Trfase_fam3_N_dom"/>
</dbReference>
<dbReference type="InterPro" id="IPR000312">
    <property type="entry name" value="Glycosyl_Trfase_fam3"/>
</dbReference>
<comment type="subunit">
    <text evidence="2">Homodimer.</text>
</comment>
<evidence type="ECO:0000256" key="3">
    <source>
        <dbReference type="ARBA" id="ARBA00022676"/>
    </source>
</evidence>
<gene>
    <name evidence="6" type="ORF">E6K74_02960</name>
</gene>
<dbReference type="InterPro" id="IPR035902">
    <property type="entry name" value="Nuc_phospho_transferase"/>
</dbReference>
<dbReference type="InterPro" id="IPR000053">
    <property type="entry name" value="Thymidine/pyrmidine_PPase"/>
</dbReference>
<dbReference type="FunFam" id="3.40.1030.10:FF:000003">
    <property type="entry name" value="Pyrimidine-nucleoside phosphorylase"/>
    <property type="match status" value="1"/>
</dbReference>
<organism evidence="6 7">
    <name type="scientific">Eiseniibacteriota bacterium</name>
    <dbReference type="NCBI Taxonomy" id="2212470"/>
    <lineage>
        <taxon>Bacteria</taxon>
        <taxon>Candidatus Eiseniibacteriota</taxon>
    </lineage>
</organism>
<reference evidence="6 7" key="1">
    <citation type="journal article" date="2019" name="Nat. Microbiol.">
        <title>Mediterranean grassland soil C-N compound turnover is dependent on rainfall and depth, and is mediated by genomically divergent microorganisms.</title>
        <authorList>
            <person name="Diamond S."/>
            <person name="Andeer P.F."/>
            <person name="Li Z."/>
            <person name="Crits-Christoph A."/>
            <person name="Burstein D."/>
            <person name="Anantharaman K."/>
            <person name="Lane K.R."/>
            <person name="Thomas B.C."/>
            <person name="Pan C."/>
            <person name="Northen T.R."/>
            <person name="Banfield J.F."/>
        </authorList>
    </citation>
    <scope>NUCLEOTIDE SEQUENCE [LARGE SCALE GENOMIC DNA]</scope>
    <source>
        <strain evidence="6">WS_4</strain>
    </source>
</reference>
<dbReference type="InterPro" id="IPR013102">
    <property type="entry name" value="PYNP_C"/>
</dbReference>
<evidence type="ECO:0000256" key="1">
    <source>
        <dbReference type="ARBA" id="ARBA00006915"/>
    </source>
</evidence>
<accession>A0A538SVV4</accession>
<comment type="caution">
    <text evidence="6">The sequence shown here is derived from an EMBL/GenBank/DDBJ whole genome shotgun (WGS) entry which is preliminary data.</text>
</comment>
<proteinExistence type="inferred from homology"/>
<keyword evidence="4 6" id="KW-0808">Transferase</keyword>
<dbReference type="InterPro" id="IPR018090">
    <property type="entry name" value="Pyrmidine_PPas_bac/euk"/>
</dbReference>
<dbReference type="SMART" id="SM00941">
    <property type="entry name" value="PYNP_C"/>
    <property type="match status" value="1"/>
</dbReference>
<evidence type="ECO:0000256" key="2">
    <source>
        <dbReference type="ARBA" id="ARBA00011738"/>
    </source>
</evidence>
<dbReference type="Pfam" id="PF00591">
    <property type="entry name" value="Glycos_transf_3"/>
    <property type="match status" value="1"/>
</dbReference>
<dbReference type="InterPro" id="IPR036566">
    <property type="entry name" value="PYNP-like_C_sf"/>
</dbReference>
<dbReference type="Pfam" id="PF07831">
    <property type="entry name" value="PYNP_C"/>
    <property type="match status" value="1"/>
</dbReference>
<dbReference type="EMBL" id="VBOU01000021">
    <property type="protein sequence ID" value="TMQ55527.1"/>
    <property type="molecule type" value="Genomic_DNA"/>
</dbReference>
<evidence type="ECO:0000259" key="5">
    <source>
        <dbReference type="SMART" id="SM00941"/>
    </source>
</evidence>
<dbReference type="NCBIfam" id="TIGR02644">
    <property type="entry name" value="Y_phosphoryl"/>
    <property type="match status" value="1"/>
</dbReference>
<evidence type="ECO:0000313" key="6">
    <source>
        <dbReference type="EMBL" id="TMQ55527.1"/>
    </source>
</evidence>
<dbReference type="GO" id="GO:0009032">
    <property type="term" value="F:thymidine phosphorylase activity"/>
    <property type="evidence" value="ECO:0007669"/>
    <property type="project" value="UniProtKB-EC"/>
</dbReference>
<name>A0A538SVV4_UNCEI</name>
<dbReference type="SUPFAM" id="SSF54680">
    <property type="entry name" value="Pyrimidine nucleoside phosphorylase C-terminal domain"/>
    <property type="match status" value="1"/>
</dbReference>
<dbReference type="GO" id="GO:0005829">
    <property type="term" value="C:cytosol"/>
    <property type="evidence" value="ECO:0007669"/>
    <property type="project" value="TreeGrafter"/>
</dbReference>
<dbReference type="GO" id="GO:0006206">
    <property type="term" value="P:pyrimidine nucleobase metabolic process"/>
    <property type="evidence" value="ECO:0007669"/>
    <property type="project" value="InterPro"/>
</dbReference>
<dbReference type="NCBIfam" id="NF004490">
    <property type="entry name" value="PRK05820.1"/>
    <property type="match status" value="1"/>
</dbReference>